<evidence type="ECO:0000259" key="4">
    <source>
        <dbReference type="PROSITE" id="PS51034"/>
    </source>
</evidence>
<name>A0ABD0X3Y5_UMBPY</name>
<protein>
    <recommendedName>
        <fullName evidence="4">ZP domain-containing protein</fullName>
    </recommendedName>
</protein>
<gene>
    <name evidence="5" type="ORF">UPYG_G00244980</name>
</gene>
<dbReference type="Pfam" id="PF00100">
    <property type="entry name" value="Zona_pellucida"/>
    <property type="match status" value="1"/>
</dbReference>
<dbReference type="PANTHER" id="PTHR14002:SF14">
    <property type="entry name" value="SI:DKEY-103G5.3"/>
    <property type="match status" value="1"/>
</dbReference>
<keyword evidence="1 3" id="KW-0732">Signal</keyword>
<evidence type="ECO:0000256" key="2">
    <source>
        <dbReference type="ARBA" id="ARBA00023157"/>
    </source>
</evidence>
<evidence type="ECO:0000256" key="1">
    <source>
        <dbReference type="ARBA" id="ARBA00022729"/>
    </source>
</evidence>
<evidence type="ECO:0000313" key="6">
    <source>
        <dbReference type="Proteomes" id="UP001557470"/>
    </source>
</evidence>
<evidence type="ECO:0000313" key="5">
    <source>
        <dbReference type="EMBL" id="KAL0970642.1"/>
    </source>
</evidence>
<dbReference type="Pfam" id="PF23344">
    <property type="entry name" value="ZP-N"/>
    <property type="match status" value="1"/>
</dbReference>
<keyword evidence="2" id="KW-1015">Disulfide bond</keyword>
<dbReference type="SMART" id="SM00241">
    <property type="entry name" value="ZP"/>
    <property type="match status" value="1"/>
</dbReference>
<evidence type="ECO:0000256" key="3">
    <source>
        <dbReference type="SAM" id="SignalP"/>
    </source>
</evidence>
<proteinExistence type="predicted"/>
<dbReference type="InterPro" id="IPR042235">
    <property type="entry name" value="ZP-C_dom"/>
</dbReference>
<keyword evidence="6" id="KW-1185">Reference proteome</keyword>
<dbReference type="InterPro" id="IPR001507">
    <property type="entry name" value="ZP_dom"/>
</dbReference>
<feature type="signal peptide" evidence="3">
    <location>
        <begin position="1"/>
        <end position="22"/>
    </location>
</feature>
<feature type="chain" id="PRO_5044889416" description="ZP domain-containing protein" evidence="3">
    <location>
        <begin position="23"/>
        <end position="382"/>
    </location>
</feature>
<dbReference type="EMBL" id="JAGEUA010000007">
    <property type="protein sequence ID" value="KAL0970642.1"/>
    <property type="molecule type" value="Genomic_DNA"/>
</dbReference>
<comment type="caution">
    <text evidence="5">The sequence shown here is derived from an EMBL/GenBank/DDBJ whole genome shotgun (WGS) entry which is preliminary data.</text>
</comment>
<dbReference type="InterPro" id="IPR055355">
    <property type="entry name" value="ZP-C"/>
</dbReference>
<reference evidence="5 6" key="1">
    <citation type="submission" date="2024-06" db="EMBL/GenBank/DDBJ databases">
        <authorList>
            <person name="Pan Q."/>
            <person name="Wen M."/>
            <person name="Jouanno E."/>
            <person name="Zahm M."/>
            <person name="Klopp C."/>
            <person name="Cabau C."/>
            <person name="Louis A."/>
            <person name="Berthelot C."/>
            <person name="Parey E."/>
            <person name="Roest Crollius H."/>
            <person name="Montfort J."/>
            <person name="Robinson-Rechavi M."/>
            <person name="Bouchez O."/>
            <person name="Lampietro C."/>
            <person name="Lopez Roques C."/>
            <person name="Donnadieu C."/>
            <person name="Postlethwait J."/>
            <person name="Bobe J."/>
            <person name="Verreycken H."/>
            <person name="Guiguen Y."/>
        </authorList>
    </citation>
    <scope>NUCLEOTIDE SEQUENCE [LARGE SCALE GENOMIC DNA]</scope>
    <source>
        <strain evidence="5">Up_M1</strain>
        <tissue evidence="5">Testis</tissue>
    </source>
</reference>
<accession>A0ABD0X3Y5</accession>
<feature type="domain" description="ZP" evidence="4">
    <location>
        <begin position="41"/>
        <end position="324"/>
    </location>
</feature>
<dbReference type="InterPro" id="IPR055356">
    <property type="entry name" value="ZP-N"/>
</dbReference>
<dbReference type="Proteomes" id="UP001557470">
    <property type="component" value="Unassembled WGS sequence"/>
</dbReference>
<dbReference type="PROSITE" id="PS51034">
    <property type="entry name" value="ZP_2"/>
    <property type="match status" value="1"/>
</dbReference>
<sequence length="382" mass="41940">MLRQASLSTALVIVFHTVVSLAYNCSSLYNTLPDDKDLKVFCGTTEIQLEVNLCSAQWAGYEPADLALNGQRNISQCLGSPDTSVDPPVIRYQLSINQSQDNPCRQMYQIVDEVPDASGYFSSFSSVSSVIITGYIDTPVTSNGIISYTTGLYYHFSCRYPLEYLLNNTKIVASSVSVAVRDNNGTFLNTLSMNIYNDTDYIHPLVVPPAGLALRSKVYVEVKSTNLTGNFNLLLDHCFATSSLYNNSNTEQFDLLAGCVIEQHTSVTINGLSKNSRFSFEAFRFMVHRNLNMSTIYVHCFVRLCEPSKCLQLISGCSTRTKRHLEPLGSETGDSATVSVGPLYTSNSDKTLNALAQGRLTLPSVGLVLGVLFGNAAWKLLV</sequence>
<organism evidence="5 6">
    <name type="scientific">Umbra pygmaea</name>
    <name type="common">Eastern mudminnow</name>
    <dbReference type="NCBI Taxonomy" id="75934"/>
    <lineage>
        <taxon>Eukaryota</taxon>
        <taxon>Metazoa</taxon>
        <taxon>Chordata</taxon>
        <taxon>Craniata</taxon>
        <taxon>Vertebrata</taxon>
        <taxon>Euteleostomi</taxon>
        <taxon>Actinopterygii</taxon>
        <taxon>Neopterygii</taxon>
        <taxon>Teleostei</taxon>
        <taxon>Protacanthopterygii</taxon>
        <taxon>Esociformes</taxon>
        <taxon>Umbridae</taxon>
        <taxon>Umbra</taxon>
    </lineage>
</organism>
<dbReference type="Gene3D" id="2.60.40.4100">
    <property type="entry name" value="Zona pellucida, ZP-C domain"/>
    <property type="match status" value="1"/>
</dbReference>
<dbReference type="PANTHER" id="PTHR14002">
    <property type="entry name" value="ENDOGLIN/TGF-BETA RECEPTOR TYPE III"/>
    <property type="match status" value="1"/>
</dbReference>
<dbReference type="AlphaFoldDB" id="A0ABD0X3Y5"/>